<protein>
    <recommendedName>
        <fullName evidence="5">Thiamine diphosphokinase</fullName>
        <ecNumber evidence="5">2.7.6.2</ecNumber>
    </recommendedName>
</protein>
<dbReference type="InterPro" id="IPR007373">
    <property type="entry name" value="Thiamin_PyroPKinase_B1-bd"/>
</dbReference>
<gene>
    <name evidence="7" type="ORF">AABB29_10665</name>
</gene>
<dbReference type="PANTHER" id="PTHR41299:SF1">
    <property type="entry name" value="THIAMINE PYROPHOSPHOKINASE"/>
    <property type="match status" value="1"/>
</dbReference>
<feature type="domain" description="Thiamin pyrophosphokinase thiamin-binding" evidence="6">
    <location>
        <begin position="142"/>
        <end position="202"/>
    </location>
</feature>
<keyword evidence="3" id="KW-0418">Kinase</keyword>
<evidence type="ECO:0000256" key="4">
    <source>
        <dbReference type="ARBA" id="ARBA00022840"/>
    </source>
</evidence>
<evidence type="ECO:0000256" key="3">
    <source>
        <dbReference type="ARBA" id="ARBA00022777"/>
    </source>
</evidence>
<dbReference type="EC" id="2.7.6.2" evidence="5"/>
<keyword evidence="1 7" id="KW-0808">Transferase</keyword>
<reference evidence="8" key="1">
    <citation type="submission" date="2024-04" db="EMBL/GenBank/DDBJ databases">
        <title>Phylogenomic analyses of a clade within the roseobacter group suggest taxonomic reassignments of species of the genera Aestuariivita, Citreicella, Loktanella, Nautella, Pelagibaca, Ruegeria, Thalassobius, Thiobacimonas and Tropicibacter, and the proposal o.</title>
        <authorList>
            <person name="Jeon C.O."/>
        </authorList>
    </citation>
    <scope>NUCLEOTIDE SEQUENCE [LARGE SCALE GENOMIC DNA]</scope>
    <source>
        <strain evidence="8">BS5-3</strain>
    </source>
</reference>
<keyword evidence="8" id="KW-1185">Reference proteome</keyword>
<dbReference type="EMBL" id="CP150951">
    <property type="protein sequence ID" value="WZC47401.2"/>
    <property type="molecule type" value="Genomic_DNA"/>
</dbReference>
<evidence type="ECO:0000313" key="7">
    <source>
        <dbReference type="EMBL" id="WZC47401.2"/>
    </source>
</evidence>
<name>A0ABZ2V4M2_9RHOB</name>
<evidence type="ECO:0000259" key="6">
    <source>
        <dbReference type="SMART" id="SM00983"/>
    </source>
</evidence>
<dbReference type="InterPro" id="IPR036759">
    <property type="entry name" value="TPK_catalytic_sf"/>
</dbReference>
<evidence type="ECO:0000256" key="1">
    <source>
        <dbReference type="ARBA" id="ARBA00022679"/>
    </source>
</evidence>
<keyword evidence="4" id="KW-0067">ATP-binding</keyword>
<dbReference type="InterPro" id="IPR006282">
    <property type="entry name" value="Thi_PPkinase"/>
</dbReference>
<dbReference type="SUPFAM" id="SSF63999">
    <property type="entry name" value="Thiamin pyrophosphokinase, catalytic domain"/>
    <property type="match status" value="1"/>
</dbReference>
<dbReference type="SUPFAM" id="SSF63862">
    <property type="entry name" value="Thiamin pyrophosphokinase, substrate-binding domain"/>
    <property type="match status" value="1"/>
</dbReference>
<dbReference type="Pfam" id="PF04263">
    <property type="entry name" value="TPK_catalytic"/>
    <property type="match status" value="1"/>
</dbReference>
<evidence type="ECO:0000256" key="5">
    <source>
        <dbReference type="NCBIfam" id="TIGR01378"/>
    </source>
</evidence>
<dbReference type="InterPro" id="IPR036371">
    <property type="entry name" value="TPK_B1-bd_sf"/>
</dbReference>
<dbReference type="InterPro" id="IPR053149">
    <property type="entry name" value="TPK"/>
</dbReference>
<dbReference type="NCBIfam" id="TIGR01378">
    <property type="entry name" value="thi_PPkinase"/>
    <property type="match status" value="1"/>
</dbReference>
<dbReference type="CDD" id="cd07995">
    <property type="entry name" value="TPK"/>
    <property type="match status" value="1"/>
</dbReference>
<dbReference type="Proteomes" id="UP001440612">
    <property type="component" value="Chromosome"/>
</dbReference>
<keyword evidence="2" id="KW-0547">Nucleotide-binding</keyword>
<dbReference type="Gene3D" id="3.40.50.10240">
    <property type="entry name" value="Thiamin pyrophosphokinase, catalytic domain"/>
    <property type="match status" value="1"/>
</dbReference>
<dbReference type="InterPro" id="IPR007371">
    <property type="entry name" value="TPK_catalytic"/>
</dbReference>
<sequence>MKAEIIVSSDKPVCLVGGAKIENSSFSADFPFVNSFVAVDGGADHLLRSGITPAAVIGDLDSISDQARATFADQLCHISEQETTDFEKALIRVAAPAVLAVGFTGGRIDHSLAVLNVMARYPERAVLLADPDDVSFIARSDGTDLTLPAGCRISLMPLADLSVTATGLEWPLHDMALAPAGKTSASNAAVGGPIHVQTGGPLLITLPRAHLPEALQAVFRAG</sequence>
<dbReference type="SMART" id="SM00983">
    <property type="entry name" value="TPK_B1_binding"/>
    <property type="match status" value="1"/>
</dbReference>
<dbReference type="RefSeq" id="WP_373636676.1">
    <property type="nucleotide sequence ID" value="NZ_CP150951.2"/>
</dbReference>
<organism evidence="7 8">
    <name type="scientific">Yoonia phaeophyticola</name>
    <dbReference type="NCBI Taxonomy" id="3137369"/>
    <lineage>
        <taxon>Bacteria</taxon>
        <taxon>Pseudomonadati</taxon>
        <taxon>Pseudomonadota</taxon>
        <taxon>Alphaproteobacteria</taxon>
        <taxon>Rhodobacterales</taxon>
        <taxon>Paracoccaceae</taxon>
        <taxon>Yoonia</taxon>
    </lineage>
</organism>
<evidence type="ECO:0000256" key="2">
    <source>
        <dbReference type="ARBA" id="ARBA00022741"/>
    </source>
</evidence>
<dbReference type="Pfam" id="PF04265">
    <property type="entry name" value="TPK_B1_binding"/>
    <property type="match status" value="1"/>
</dbReference>
<accession>A0ABZ2V4M2</accession>
<dbReference type="GO" id="GO:0004788">
    <property type="term" value="F:thiamine diphosphokinase activity"/>
    <property type="evidence" value="ECO:0007669"/>
    <property type="project" value="UniProtKB-EC"/>
</dbReference>
<proteinExistence type="predicted"/>
<evidence type="ECO:0000313" key="8">
    <source>
        <dbReference type="Proteomes" id="UP001440612"/>
    </source>
</evidence>
<dbReference type="PANTHER" id="PTHR41299">
    <property type="entry name" value="THIAMINE PYROPHOSPHOKINASE"/>
    <property type="match status" value="1"/>
</dbReference>